<feature type="region of interest" description="Disordered" evidence="1">
    <location>
        <begin position="202"/>
        <end position="224"/>
    </location>
</feature>
<feature type="compositionally biased region" description="Polar residues" evidence="1">
    <location>
        <begin position="364"/>
        <end position="376"/>
    </location>
</feature>
<proteinExistence type="predicted"/>
<dbReference type="EMBL" id="LSRQ01008337">
    <property type="protein sequence ID" value="OAY63554.1"/>
    <property type="molecule type" value="Genomic_DNA"/>
</dbReference>
<dbReference type="AlphaFoldDB" id="A0A199UFN3"/>
<feature type="region of interest" description="Disordered" evidence="1">
    <location>
        <begin position="1"/>
        <end position="95"/>
    </location>
</feature>
<feature type="compositionally biased region" description="Low complexity" evidence="1">
    <location>
        <begin position="398"/>
        <end position="408"/>
    </location>
</feature>
<name>A0A199UFN3_ANACO</name>
<feature type="compositionally biased region" description="Low complexity" evidence="1">
    <location>
        <begin position="55"/>
        <end position="91"/>
    </location>
</feature>
<accession>A0A199UFN3</accession>
<evidence type="ECO:0000313" key="6">
    <source>
        <dbReference type="RefSeq" id="XP_020109502.1"/>
    </source>
</evidence>
<feature type="region of interest" description="Disordered" evidence="1">
    <location>
        <begin position="346"/>
        <end position="482"/>
    </location>
</feature>
<sequence>MAQENHEIVPYNPANFPIRRKRGRPRKYDYPGYEPRRRAQTYYPRPNPSQPNANPSGQVVQPQPNPSPSSSQVPCGSAAHTAATPASTASHCHPRVPVGPTAANSCHGPDDLLGKTVSGVLDGIFDSGYLLTVRVGPTGPVLKGLVFDPRVSVPLSEDNDVAPLLPMTKRGEIPIPGQAPISIPVQSVPNRVTVAQPIQMREPGCELSPPLSRKRATKHDGKHVSPDMQFALKSELRAKILRALLNKAASDANAQSTSAAPSKSGKRFKQNRLPSGSSAGKIETSKDIADTSEGGRNINFVEGPRECEGSKQIKGPSGQMQQVATIFSVTDGSSGQMEQPNTQHLTLSKNKGLSGDVVGPNIPLNKQPNAQTSGLNSEKETLGQIQQAGTPISGLNATDQPPDQTPQPHTEPSCSNEIKESSGKIQDPVTEASGLNGTEVLSGENNLPAAQSSEQLPPSEESKEEPGENEHLDPVAADKSDS</sequence>
<gene>
    <name evidence="5 6" type="primary">LOC109724922</name>
    <name evidence="2" type="ORF">ACMD2_00522</name>
</gene>
<feature type="compositionally biased region" description="Basic and acidic residues" evidence="1">
    <location>
        <begin position="26"/>
        <end position="37"/>
    </location>
</feature>
<reference evidence="2 3" key="1">
    <citation type="journal article" date="2016" name="DNA Res.">
        <title>The draft genome of MD-2 pineapple using hybrid error correction of long reads.</title>
        <authorList>
            <person name="Redwan R.M."/>
            <person name="Saidin A."/>
            <person name="Kumar S.V."/>
        </authorList>
    </citation>
    <scope>NUCLEOTIDE SEQUENCE [LARGE SCALE GENOMIC DNA]</scope>
    <source>
        <strain evidence="3">cv. MD2</strain>
        <tissue evidence="2">Leaf</tissue>
    </source>
</reference>
<feature type="region of interest" description="Disordered" evidence="1">
    <location>
        <begin position="249"/>
        <end position="320"/>
    </location>
</feature>
<dbReference type="STRING" id="4615.A0A199UFN3"/>
<feature type="compositionally biased region" description="Basic and acidic residues" evidence="1">
    <location>
        <begin position="460"/>
        <end position="482"/>
    </location>
</feature>
<evidence type="ECO:0000313" key="4">
    <source>
        <dbReference type="Proteomes" id="UP000515123"/>
    </source>
</evidence>
<feature type="compositionally biased region" description="Polar residues" evidence="1">
    <location>
        <begin position="252"/>
        <end position="261"/>
    </location>
</feature>
<evidence type="ECO:0000313" key="2">
    <source>
        <dbReference type="EMBL" id="OAY63554.1"/>
    </source>
</evidence>
<evidence type="ECO:0000313" key="3">
    <source>
        <dbReference type="Proteomes" id="UP000092600"/>
    </source>
</evidence>
<dbReference type="GeneID" id="109724922"/>
<dbReference type="RefSeq" id="XP_020109502.1">
    <property type="nucleotide sequence ID" value="XM_020253913.1"/>
</dbReference>
<dbReference type="InterPro" id="IPR045881">
    <property type="entry name" value="MNM1-like"/>
</dbReference>
<dbReference type="RefSeq" id="XP_020109501.1">
    <property type="nucleotide sequence ID" value="XM_020253912.1"/>
</dbReference>
<dbReference type="Proteomes" id="UP000515123">
    <property type="component" value="Linkage group 19"/>
</dbReference>
<evidence type="ECO:0000256" key="1">
    <source>
        <dbReference type="SAM" id="MobiDB-lite"/>
    </source>
</evidence>
<dbReference type="PANTHER" id="PTHR34682:SF1">
    <property type="entry name" value="PROTEIN METABOLIC NETWORK MODULATOR 1"/>
    <property type="match status" value="1"/>
</dbReference>
<organism evidence="2 3">
    <name type="scientific">Ananas comosus</name>
    <name type="common">Pineapple</name>
    <name type="synonym">Ananas ananas</name>
    <dbReference type="NCBI Taxonomy" id="4615"/>
    <lineage>
        <taxon>Eukaryota</taxon>
        <taxon>Viridiplantae</taxon>
        <taxon>Streptophyta</taxon>
        <taxon>Embryophyta</taxon>
        <taxon>Tracheophyta</taxon>
        <taxon>Spermatophyta</taxon>
        <taxon>Magnoliopsida</taxon>
        <taxon>Liliopsida</taxon>
        <taxon>Poales</taxon>
        <taxon>Bromeliaceae</taxon>
        <taxon>Bromelioideae</taxon>
        <taxon>Ananas</taxon>
    </lineage>
</organism>
<keyword evidence="4" id="KW-1185">Reference proteome</keyword>
<dbReference type="OrthoDB" id="612144at2759"/>
<dbReference type="Gramene" id="Aco008448.1.mrna1">
    <property type="protein sequence ID" value="Aco008448.1.mrna1"/>
    <property type="gene ID" value="Aco008448.1.path1"/>
</dbReference>
<feature type="compositionally biased region" description="Polar residues" evidence="1">
    <location>
        <begin position="383"/>
        <end position="397"/>
    </location>
</feature>
<dbReference type="Proteomes" id="UP000092600">
    <property type="component" value="Unassembled WGS sequence"/>
</dbReference>
<protein>
    <submittedName>
        <fullName evidence="5 6">Uncharacterized protein LOC109724922 isoform X1</fullName>
    </submittedName>
</protein>
<reference evidence="5 6" key="2">
    <citation type="submission" date="2025-04" db="UniProtKB">
        <authorList>
            <consortium name="RefSeq"/>
        </authorList>
    </citation>
    <scope>IDENTIFICATION</scope>
    <source>
        <tissue evidence="5 6">Leaf</tissue>
    </source>
</reference>
<evidence type="ECO:0000313" key="5">
    <source>
        <dbReference type="RefSeq" id="XP_020109501.1"/>
    </source>
</evidence>
<dbReference type="PANTHER" id="PTHR34682">
    <property type="entry name" value="AT HOOK MOTIF-CONTAINING PROTEIN"/>
    <property type="match status" value="1"/>
</dbReference>